<evidence type="ECO:0000256" key="2">
    <source>
        <dbReference type="ARBA" id="ARBA00008432"/>
    </source>
</evidence>
<evidence type="ECO:0000256" key="7">
    <source>
        <dbReference type="SAM" id="Phobius"/>
    </source>
</evidence>
<evidence type="ECO:0000256" key="1">
    <source>
        <dbReference type="ARBA" id="ARBA00004141"/>
    </source>
</evidence>
<accession>A0A378XE20</accession>
<dbReference type="InterPro" id="IPR036259">
    <property type="entry name" value="MFS_trans_sf"/>
</dbReference>
<feature type="transmembrane region" description="Helical" evidence="7">
    <location>
        <begin position="141"/>
        <end position="167"/>
    </location>
</feature>
<feature type="transmembrane region" description="Helical" evidence="7">
    <location>
        <begin position="215"/>
        <end position="238"/>
    </location>
</feature>
<name>A0A378XE20_9BURK</name>
<evidence type="ECO:0000259" key="8">
    <source>
        <dbReference type="PROSITE" id="PS50850"/>
    </source>
</evidence>
<feature type="transmembrane region" description="Helical" evidence="7">
    <location>
        <begin position="53"/>
        <end position="71"/>
    </location>
</feature>
<feature type="transmembrane region" description="Helical" evidence="7">
    <location>
        <begin position="318"/>
        <end position="341"/>
    </location>
</feature>
<gene>
    <name evidence="10" type="primary">narT</name>
    <name evidence="9" type="ORF">I6G29_06250</name>
    <name evidence="10" type="ORF">NCTC11997_01306</name>
</gene>
<evidence type="ECO:0000313" key="12">
    <source>
        <dbReference type="Proteomes" id="UP000594903"/>
    </source>
</evidence>
<evidence type="ECO:0000313" key="9">
    <source>
        <dbReference type="EMBL" id="QPT41128.1"/>
    </source>
</evidence>
<feature type="transmembrane region" description="Helical" evidence="7">
    <location>
        <begin position="384"/>
        <end position="405"/>
    </location>
</feature>
<feature type="transmembrane region" description="Helical" evidence="7">
    <location>
        <begin position="21"/>
        <end position="41"/>
    </location>
</feature>
<feature type="domain" description="Major facilitator superfamily (MFS) profile" evidence="8">
    <location>
        <begin position="17"/>
        <end position="411"/>
    </location>
</feature>
<feature type="transmembrane region" description="Helical" evidence="7">
    <location>
        <begin position="173"/>
        <end position="190"/>
    </location>
</feature>
<feature type="transmembrane region" description="Helical" evidence="7">
    <location>
        <begin position="277"/>
        <end position="298"/>
    </location>
</feature>
<dbReference type="RefSeq" id="WP_083907569.1">
    <property type="nucleotide sequence ID" value="NZ_CP065725.1"/>
</dbReference>
<reference evidence="10 11" key="1">
    <citation type="submission" date="2018-06" db="EMBL/GenBank/DDBJ databases">
        <authorList>
            <consortium name="Pathogen Informatics"/>
            <person name="Doyle S."/>
        </authorList>
    </citation>
    <scope>NUCLEOTIDE SEQUENCE [LARGE SCALE GENOMIC DNA]</scope>
    <source>
        <strain evidence="10 11">NCTC11997</strain>
    </source>
</reference>
<dbReference type="GO" id="GO:0015112">
    <property type="term" value="F:nitrate transmembrane transporter activity"/>
    <property type="evidence" value="ECO:0007669"/>
    <property type="project" value="InterPro"/>
</dbReference>
<evidence type="ECO:0000256" key="4">
    <source>
        <dbReference type="ARBA" id="ARBA00022989"/>
    </source>
</evidence>
<comment type="similarity">
    <text evidence="2">Belongs to the major facilitator superfamily. Nitrate/nitrite porter (TC 2.A.1.8) family.</text>
</comment>
<keyword evidence="12" id="KW-1185">Reference proteome</keyword>
<organism evidence="10 11">
    <name type="scientific">Oligella ureolytica</name>
    <dbReference type="NCBI Taxonomy" id="90244"/>
    <lineage>
        <taxon>Bacteria</taxon>
        <taxon>Pseudomonadati</taxon>
        <taxon>Pseudomonadota</taxon>
        <taxon>Betaproteobacteria</taxon>
        <taxon>Burkholderiales</taxon>
        <taxon>Alcaligenaceae</taxon>
        <taxon>Oligella</taxon>
    </lineage>
</organism>
<dbReference type="AlphaFoldDB" id="A0A378XE20"/>
<proteinExistence type="inferred from homology"/>
<sequence>MLLNRNQLSDSFKRNSVLASSTFAFTMCFMVWTMFSVIAIPIRDELGLNEFQFGLLTAMPVLSGSLIRIPLGMMTDRFGGRKVFLWLLGLSIVPIYFIQSVSNYYALLAIGLVMGLAGGSFSVGTPYVAKWFPPHRKGLAMGIFGAGNMGSSINTLIAPSIIAIGTWHLVPKVYAVMMAMTFVVFLLFSFHDESHISHEGASLKNQLKLLKDPKVLCYSQLYSVVFGGYVGLALWLTSYYRAEFALPLTVAGVLAACFSMPGGVLRALGGWLSDKFGAYRVTAAVLWICFISFFILSYPKTDFIIETTRGDISLHIALNVYVFTTILFIVGVAMAVGKASVFKFISDEYDENIGAVSGIVGLAGGLGGFLLPILFGFALDMTGIRSSCFMLLFGTTCVSLIYLAWSRKTLNEE</sequence>
<dbReference type="EMBL" id="CP065725">
    <property type="protein sequence ID" value="QPT41128.1"/>
    <property type="molecule type" value="Genomic_DNA"/>
</dbReference>
<keyword evidence="5" id="KW-0534">Nitrate assimilation</keyword>
<dbReference type="GO" id="GO:0016020">
    <property type="term" value="C:membrane"/>
    <property type="evidence" value="ECO:0007669"/>
    <property type="project" value="UniProtKB-SubCell"/>
</dbReference>
<keyword evidence="3 7" id="KW-0812">Transmembrane</keyword>
<dbReference type="Proteomes" id="UP000254603">
    <property type="component" value="Unassembled WGS sequence"/>
</dbReference>
<dbReference type="InterPro" id="IPR044772">
    <property type="entry name" value="NO3_transporter"/>
</dbReference>
<reference evidence="9 12" key="2">
    <citation type="submission" date="2020-12" db="EMBL/GenBank/DDBJ databases">
        <title>FDA dAtabase for Regulatory Grade micrObial Sequences (FDA-ARGOS): Supporting development and validation of Infectious Disease Dx tests.</title>
        <authorList>
            <person name="Sproer C."/>
            <person name="Gronow S."/>
            <person name="Severitt S."/>
            <person name="Schroder I."/>
            <person name="Tallon L."/>
            <person name="Sadzewicz L."/>
            <person name="Zhao X."/>
            <person name="Boylan J."/>
            <person name="Ott S."/>
            <person name="Bowen H."/>
            <person name="Vavikolanu K."/>
            <person name="Mehta A."/>
            <person name="Aluvathingal J."/>
            <person name="Nadendla S."/>
            <person name="Lowell S."/>
            <person name="Myers T."/>
            <person name="Yan Y."/>
            <person name="Sichtig H."/>
        </authorList>
    </citation>
    <scope>NUCLEOTIDE SEQUENCE [LARGE SCALE GENOMIC DNA]</scope>
    <source>
        <strain evidence="9 12">FDAARGOS_872</strain>
    </source>
</reference>
<evidence type="ECO:0000256" key="3">
    <source>
        <dbReference type="ARBA" id="ARBA00022692"/>
    </source>
</evidence>
<dbReference type="SUPFAM" id="SSF103473">
    <property type="entry name" value="MFS general substrate transporter"/>
    <property type="match status" value="1"/>
</dbReference>
<dbReference type="PROSITE" id="PS50850">
    <property type="entry name" value="MFS"/>
    <property type="match status" value="1"/>
</dbReference>
<comment type="subcellular location">
    <subcellularLocation>
        <location evidence="1">Membrane</location>
        <topology evidence="1">Multi-pass membrane protein</topology>
    </subcellularLocation>
</comment>
<dbReference type="GO" id="GO:0042128">
    <property type="term" value="P:nitrate assimilation"/>
    <property type="evidence" value="ECO:0007669"/>
    <property type="project" value="UniProtKB-KW"/>
</dbReference>
<keyword evidence="6 7" id="KW-0472">Membrane</keyword>
<dbReference type="OrthoDB" id="9771451at2"/>
<dbReference type="InterPro" id="IPR020846">
    <property type="entry name" value="MFS_dom"/>
</dbReference>
<keyword evidence="4 7" id="KW-1133">Transmembrane helix</keyword>
<evidence type="ECO:0000256" key="6">
    <source>
        <dbReference type="ARBA" id="ARBA00023136"/>
    </source>
</evidence>
<protein>
    <submittedName>
        <fullName evidence="9">NarK/NasA family nitrate transporter</fullName>
    </submittedName>
    <submittedName>
        <fullName evidence="10">Probable nitrate transporter narT</fullName>
    </submittedName>
</protein>
<dbReference type="STRING" id="1122619.GCA_000373745_02529"/>
<evidence type="ECO:0000313" key="11">
    <source>
        <dbReference type="Proteomes" id="UP000254603"/>
    </source>
</evidence>
<dbReference type="Gene3D" id="1.20.1250.20">
    <property type="entry name" value="MFS general substrate transporter like domains"/>
    <property type="match status" value="2"/>
</dbReference>
<feature type="transmembrane region" description="Helical" evidence="7">
    <location>
        <begin position="244"/>
        <end position="265"/>
    </location>
</feature>
<dbReference type="PANTHER" id="PTHR23515">
    <property type="entry name" value="HIGH-AFFINITY NITRATE TRANSPORTER 2.3"/>
    <property type="match status" value="1"/>
</dbReference>
<dbReference type="EMBL" id="UGSB01000001">
    <property type="protein sequence ID" value="SUA53784.1"/>
    <property type="molecule type" value="Genomic_DNA"/>
</dbReference>
<dbReference type="Proteomes" id="UP000594903">
    <property type="component" value="Chromosome"/>
</dbReference>
<dbReference type="CDD" id="cd17341">
    <property type="entry name" value="MFS_NRT2_like"/>
    <property type="match status" value="1"/>
</dbReference>
<feature type="transmembrane region" description="Helical" evidence="7">
    <location>
        <begin position="83"/>
        <end position="99"/>
    </location>
</feature>
<evidence type="ECO:0000256" key="5">
    <source>
        <dbReference type="ARBA" id="ARBA00023063"/>
    </source>
</evidence>
<feature type="transmembrane region" description="Helical" evidence="7">
    <location>
        <begin position="105"/>
        <end position="129"/>
    </location>
</feature>
<evidence type="ECO:0000313" key="10">
    <source>
        <dbReference type="EMBL" id="SUA53784.1"/>
    </source>
</evidence>
<feature type="transmembrane region" description="Helical" evidence="7">
    <location>
        <begin position="353"/>
        <end position="378"/>
    </location>
</feature>
<dbReference type="Pfam" id="PF07690">
    <property type="entry name" value="MFS_1"/>
    <property type="match status" value="1"/>
</dbReference>
<dbReference type="InterPro" id="IPR011701">
    <property type="entry name" value="MFS"/>
</dbReference>